<reference evidence="2" key="1">
    <citation type="submission" date="2023-05" db="EMBL/GenBank/DDBJ databases">
        <authorList>
            <person name="Huff M."/>
        </authorList>
    </citation>
    <scope>NUCLEOTIDE SEQUENCE</scope>
</reference>
<dbReference type="PANTHER" id="PTHR46438">
    <property type="entry name" value="ALPHA/BETA-HYDROLASES SUPERFAMILY PROTEIN"/>
    <property type="match status" value="1"/>
</dbReference>
<dbReference type="Gene3D" id="3.40.50.1820">
    <property type="entry name" value="alpha/beta hydrolase"/>
    <property type="match status" value="1"/>
</dbReference>
<dbReference type="PRINTS" id="PR00111">
    <property type="entry name" value="ABHYDROLASE"/>
</dbReference>
<proteinExistence type="predicted"/>
<gene>
    <name evidence="2" type="ORF">FPE_LOCUS27971</name>
</gene>
<protein>
    <recommendedName>
        <fullName evidence="1">AB hydrolase-1 domain-containing protein</fullName>
    </recommendedName>
</protein>
<dbReference type="Proteomes" id="UP000834106">
    <property type="component" value="Chromosome 17"/>
</dbReference>
<accession>A0AAD2A363</accession>
<evidence type="ECO:0000313" key="3">
    <source>
        <dbReference type="Proteomes" id="UP000834106"/>
    </source>
</evidence>
<keyword evidence="3" id="KW-1185">Reference proteome</keyword>
<dbReference type="SUPFAM" id="SSF53474">
    <property type="entry name" value="alpha/beta-Hydrolases"/>
    <property type="match status" value="1"/>
</dbReference>
<organism evidence="2 3">
    <name type="scientific">Fraxinus pennsylvanica</name>
    <dbReference type="NCBI Taxonomy" id="56036"/>
    <lineage>
        <taxon>Eukaryota</taxon>
        <taxon>Viridiplantae</taxon>
        <taxon>Streptophyta</taxon>
        <taxon>Embryophyta</taxon>
        <taxon>Tracheophyta</taxon>
        <taxon>Spermatophyta</taxon>
        <taxon>Magnoliopsida</taxon>
        <taxon>eudicotyledons</taxon>
        <taxon>Gunneridae</taxon>
        <taxon>Pentapetalae</taxon>
        <taxon>asterids</taxon>
        <taxon>lamiids</taxon>
        <taxon>Lamiales</taxon>
        <taxon>Oleaceae</taxon>
        <taxon>Oleeae</taxon>
        <taxon>Fraxinus</taxon>
    </lineage>
</organism>
<sequence>MSTSSVSVSYAVRTELFRSNRFIGPLRFHNYRSKCELSRRDVIFKGIVAAGASVMDSTVASEPKGQGLEKLPFKPEGYNYWMWQGRKIHYVVEGEGLPIVLIHGFGASAFHWRYNIPELAKKYKVYALDLLGFGWSEKALIEYDALVWRDQVVDFMKEIVKEPAVLVGNSLGGFTALVSAAALKDQVKGVVLLNSAGQFGDVSSGTNDPEETALQKFMVKPLKEIFQRVVLGFLFWQAKKRARIESVLKSVYINAENVDDYLIDSITRPADDPNAGEVYYRLMTRFMSNQRKYTLDSVLSKLSCPLLLLWGDLDPWVGSAKALRIKEFYPNTSLVNLQAGHCPHDEVPDEVNKALLDWLSTLTSTPPQAA</sequence>
<evidence type="ECO:0000259" key="1">
    <source>
        <dbReference type="Pfam" id="PF12697"/>
    </source>
</evidence>
<dbReference type="GO" id="GO:0009507">
    <property type="term" value="C:chloroplast"/>
    <property type="evidence" value="ECO:0007669"/>
    <property type="project" value="TreeGrafter"/>
</dbReference>
<evidence type="ECO:0000313" key="2">
    <source>
        <dbReference type="EMBL" id="CAI9780541.1"/>
    </source>
</evidence>
<feature type="domain" description="AB hydrolase-1" evidence="1">
    <location>
        <begin position="99"/>
        <end position="353"/>
    </location>
</feature>
<dbReference type="AlphaFoldDB" id="A0AAD2A363"/>
<dbReference type="InterPro" id="IPR000073">
    <property type="entry name" value="AB_hydrolase_1"/>
</dbReference>
<dbReference type="InterPro" id="IPR000639">
    <property type="entry name" value="Epox_hydrolase-like"/>
</dbReference>
<dbReference type="Pfam" id="PF12697">
    <property type="entry name" value="Abhydrolase_6"/>
    <property type="match status" value="1"/>
</dbReference>
<dbReference type="EMBL" id="OU503052">
    <property type="protein sequence ID" value="CAI9780541.1"/>
    <property type="molecule type" value="Genomic_DNA"/>
</dbReference>
<dbReference type="GO" id="GO:0016787">
    <property type="term" value="F:hydrolase activity"/>
    <property type="evidence" value="ECO:0007669"/>
    <property type="project" value="UniProtKB-ARBA"/>
</dbReference>
<dbReference type="FunFam" id="3.40.50.1820:FF:000150">
    <property type="entry name" value="Alpha/beta fold hydrolase"/>
    <property type="match status" value="1"/>
</dbReference>
<dbReference type="PANTHER" id="PTHR46438:SF2">
    <property type="entry name" value="ALPHA_BETA-HYDROLASES SUPERFAMILY PROTEIN"/>
    <property type="match status" value="1"/>
</dbReference>
<name>A0AAD2A363_9LAMI</name>
<dbReference type="PRINTS" id="PR00412">
    <property type="entry name" value="EPOXHYDRLASE"/>
</dbReference>
<dbReference type="InterPro" id="IPR029058">
    <property type="entry name" value="AB_hydrolase_fold"/>
</dbReference>